<dbReference type="Proteomes" id="UP000295517">
    <property type="component" value="Chromosome"/>
</dbReference>
<evidence type="ECO:0000313" key="2">
    <source>
        <dbReference type="EMBL" id="QBR84248.1"/>
    </source>
</evidence>
<keyword evidence="1" id="KW-1133">Transmembrane helix</keyword>
<keyword evidence="1" id="KW-0472">Membrane</keyword>
<evidence type="ECO:0000256" key="1">
    <source>
        <dbReference type="SAM" id="Phobius"/>
    </source>
</evidence>
<feature type="transmembrane region" description="Helical" evidence="1">
    <location>
        <begin position="41"/>
        <end position="58"/>
    </location>
</feature>
<dbReference type="EMBL" id="CP038254">
    <property type="protein sequence ID" value="QBR84248.1"/>
    <property type="molecule type" value="Genomic_DNA"/>
</dbReference>
<dbReference type="AlphaFoldDB" id="A0AAX1EGQ2"/>
<proteinExistence type="predicted"/>
<organism evidence="2 3">
    <name type="scientific">Legionella israelensis</name>
    <dbReference type="NCBI Taxonomy" id="454"/>
    <lineage>
        <taxon>Bacteria</taxon>
        <taxon>Pseudomonadati</taxon>
        <taxon>Pseudomonadota</taxon>
        <taxon>Gammaproteobacteria</taxon>
        <taxon>Legionellales</taxon>
        <taxon>Legionellaceae</taxon>
        <taxon>Legionella</taxon>
    </lineage>
</organism>
<name>A0AAX1EGQ2_9GAMM</name>
<evidence type="ECO:0000313" key="3">
    <source>
        <dbReference type="Proteomes" id="UP000295517"/>
    </source>
</evidence>
<protein>
    <submittedName>
        <fullName evidence="2">Uncharacterized protein</fullName>
    </submittedName>
</protein>
<dbReference type="RefSeq" id="WP_135060490.1">
    <property type="nucleotide sequence ID" value="NZ_CP038254.1"/>
</dbReference>
<gene>
    <name evidence="2" type="ORF">E3983_07665</name>
</gene>
<sequence>MTSRKEIIQAIAETENRIRYHQKQFILHRQYWLDIIKNNQLLLITVVLPVVFLLWRIGGMNRVLQWSRQLGGYFMLPALAVFRKKILNAIFSL</sequence>
<keyword evidence="1" id="KW-0812">Transmembrane</keyword>
<reference evidence="2 3" key="1">
    <citation type="submission" date="2019-03" db="EMBL/GenBank/DDBJ databases">
        <title>Diverse conjugative elements silence natural transformation in Legionella species.</title>
        <authorList>
            <person name="Durieux I."/>
            <person name="Ginevra C."/>
            <person name="Attaiech L."/>
            <person name="Picq K."/>
            <person name="Juan P.A."/>
            <person name="Jarraud S."/>
            <person name="Charpentier X."/>
        </authorList>
    </citation>
    <scope>NUCLEOTIDE SEQUENCE [LARGE SCALE GENOMIC DNA]</scope>
    <source>
        <strain evidence="2 3">HL-0427-4011</strain>
    </source>
</reference>
<accession>A0AAX1EGQ2</accession>